<sequence length="61" mass="7046">MAARKPFGTPVDEDLKNDFKAECKKQGFEMNEAIEILMTGFVKGEIQIKKEISYKIHQKEN</sequence>
<gene>
    <name evidence="1" type="ORF">AMURIS_05440</name>
</gene>
<dbReference type="OrthoDB" id="1955305at2"/>
<dbReference type="InterPro" id="IPR013321">
    <property type="entry name" value="Arc_rbn_hlx_hlx"/>
</dbReference>
<dbReference type="Proteomes" id="UP000236311">
    <property type="component" value="Unassembled WGS sequence"/>
</dbReference>
<dbReference type="RefSeq" id="WP_103242600.1">
    <property type="nucleotide sequence ID" value="NZ_JANJZD010000067.1"/>
</dbReference>
<dbReference type="EMBL" id="OFSM01000062">
    <property type="protein sequence ID" value="SOY32674.1"/>
    <property type="molecule type" value="Genomic_DNA"/>
</dbReference>
<protein>
    <submittedName>
        <fullName evidence="1">Uncharacterized protein</fullName>
    </submittedName>
</protein>
<keyword evidence="2" id="KW-1185">Reference proteome</keyword>
<evidence type="ECO:0000313" key="2">
    <source>
        <dbReference type="Proteomes" id="UP000236311"/>
    </source>
</evidence>
<dbReference type="GO" id="GO:0006355">
    <property type="term" value="P:regulation of DNA-templated transcription"/>
    <property type="evidence" value="ECO:0007669"/>
    <property type="project" value="InterPro"/>
</dbReference>
<evidence type="ECO:0000313" key="1">
    <source>
        <dbReference type="EMBL" id="SOY32674.1"/>
    </source>
</evidence>
<name>A0A2K4ZQA1_9FIRM</name>
<reference evidence="1 2" key="1">
    <citation type="submission" date="2018-01" db="EMBL/GenBank/DDBJ databases">
        <authorList>
            <person name="Gaut B.S."/>
            <person name="Morton B.R."/>
            <person name="Clegg M.T."/>
            <person name="Duvall M.R."/>
        </authorList>
    </citation>
    <scope>NUCLEOTIDE SEQUENCE [LARGE SCALE GENOMIC DNA]</scope>
    <source>
        <strain evidence="1">GP69</strain>
    </source>
</reference>
<organism evidence="1 2">
    <name type="scientific">Acetatifactor muris</name>
    <dbReference type="NCBI Taxonomy" id="879566"/>
    <lineage>
        <taxon>Bacteria</taxon>
        <taxon>Bacillati</taxon>
        <taxon>Bacillota</taxon>
        <taxon>Clostridia</taxon>
        <taxon>Lachnospirales</taxon>
        <taxon>Lachnospiraceae</taxon>
        <taxon>Acetatifactor</taxon>
    </lineage>
</organism>
<accession>A0A2K4ZQA1</accession>
<dbReference type="Gene3D" id="1.10.1220.10">
    <property type="entry name" value="Met repressor-like"/>
    <property type="match status" value="1"/>
</dbReference>
<proteinExistence type="predicted"/>
<dbReference type="AlphaFoldDB" id="A0A2K4ZQA1"/>